<feature type="repeat" description="TPR" evidence="1">
    <location>
        <begin position="75"/>
        <end position="108"/>
    </location>
</feature>
<dbReference type="SUPFAM" id="SSF48452">
    <property type="entry name" value="TPR-like"/>
    <property type="match status" value="1"/>
</dbReference>
<dbReference type="Proteomes" id="UP000224080">
    <property type="component" value="Unassembled WGS sequence"/>
</dbReference>
<evidence type="ECO:0000256" key="1">
    <source>
        <dbReference type="PROSITE-ProRule" id="PRU00339"/>
    </source>
</evidence>
<name>A0A2B7XNN6_9EURO</name>
<feature type="region of interest" description="Disordered" evidence="2">
    <location>
        <begin position="350"/>
        <end position="386"/>
    </location>
</feature>
<protein>
    <submittedName>
        <fullName evidence="3">Uncharacterized protein</fullName>
    </submittedName>
</protein>
<evidence type="ECO:0000313" key="4">
    <source>
        <dbReference type="Proteomes" id="UP000224080"/>
    </source>
</evidence>
<reference evidence="3 4" key="1">
    <citation type="submission" date="2017-10" db="EMBL/GenBank/DDBJ databases">
        <title>Comparative genomics in systemic dimorphic fungi from Ajellomycetaceae.</title>
        <authorList>
            <person name="Munoz J.F."/>
            <person name="Mcewen J.G."/>
            <person name="Clay O.K."/>
            <person name="Cuomo C.A."/>
        </authorList>
    </citation>
    <scope>NUCLEOTIDE SEQUENCE [LARGE SCALE GENOMIC DNA]</scope>
    <source>
        <strain evidence="3 4">UAMH130</strain>
    </source>
</reference>
<dbReference type="InterPro" id="IPR011990">
    <property type="entry name" value="TPR-like_helical_dom_sf"/>
</dbReference>
<evidence type="ECO:0000256" key="2">
    <source>
        <dbReference type="SAM" id="MobiDB-lite"/>
    </source>
</evidence>
<evidence type="ECO:0000313" key="3">
    <source>
        <dbReference type="EMBL" id="PGH10403.1"/>
    </source>
</evidence>
<keyword evidence="1" id="KW-0802">TPR repeat</keyword>
<accession>A0A2B7XNN6</accession>
<organism evidence="3 4">
    <name type="scientific">Blastomyces parvus</name>
    <dbReference type="NCBI Taxonomy" id="2060905"/>
    <lineage>
        <taxon>Eukaryota</taxon>
        <taxon>Fungi</taxon>
        <taxon>Dikarya</taxon>
        <taxon>Ascomycota</taxon>
        <taxon>Pezizomycotina</taxon>
        <taxon>Eurotiomycetes</taxon>
        <taxon>Eurotiomycetidae</taxon>
        <taxon>Onygenales</taxon>
        <taxon>Ajellomycetaceae</taxon>
        <taxon>Blastomyces</taxon>
    </lineage>
</organism>
<dbReference type="PROSITE" id="PS50005">
    <property type="entry name" value="TPR"/>
    <property type="match status" value="1"/>
</dbReference>
<dbReference type="OrthoDB" id="9450131at2759"/>
<dbReference type="STRING" id="2060905.A0A2B7XNN6"/>
<dbReference type="AlphaFoldDB" id="A0A2B7XNN6"/>
<dbReference type="SMART" id="SM00028">
    <property type="entry name" value="TPR"/>
    <property type="match status" value="2"/>
</dbReference>
<sequence length="601" mass="67312">MATLHPGPRYMTGHLPSPRMLNGEISKYNSPQMDLKEAVYALASAVLYARHSQYVEALEEHTDILRRSSTLIPRAPVWFNIGSLWAAVGDLRRALDAYELSINEDREFTISWFSKGVCHFLLKEYCESKNTFRKCSSTFRLFSQFKSFDDYSLDFVLVKSDVVWNANVAKRRYQMQGAACGADALEPKLRRDHLNLFLGPHKDCFKPDEMFLNKCRSRWKEILSLVSRPSIIRKDSCYKQWKYAYVGFPETQEGGTKLVLKVPVSGGQSAANPDPQGPQPRANVTELSRMPSVIPRKPIPTTSTLTSRQGSNSCERAAIVNAFPIPPQTLRRRGHTPGPSLVTEQIGVRRNSETQIPSPRAQREQTPTRNWRTFPSREAPIPRSCTDTSFKTQLPGANRTPLPPFIFPSPPQPVPGLMQHELPGFSNSAVDYCINDDTNDVSNSTTAVQTHIPSWCSHQHYYPGPLASSFSTNTTDRDNNCNSMERYNNGNGPMHCVVDSSGTPEEPNRNDSHPHITTASVETFVSHDSFYSAPDALNNRMSEVMLSASSSTSCSTSTATVSRHNSYNPRLRRRIFESMLVFLPITESGAIARSRRHCAGA</sequence>
<dbReference type="InterPro" id="IPR019734">
    <property type="entry name" value="TPR_rpt"/>
</dbReference>
<gene>
    <name evidence="3" type="ORF">GX51_00161</name>
</gene>
<dbReference type="EMBL" id="PDNC01000001">
    <property type="protein sequence ID" value="PGH10403.1"/>
    <property type="molecule type" value="Genomic_DNA"/>
</dbReference>
<keyword evidence="4" id="KW-1185">Reference proteome</keyword>
<comment type="caution">
    <text evidence="3">The sequence shown here is derived from an EMBL/GenBank/DDBJ whole genome shotgun (WGS) entry which is preliminary data.</text>
</comment>
<dbReference type="Gene3D" id="1.25.40.10">
    <property type="entry name" value="Tetratricopeptide repeat domain"/>
    <property type="match status" value="1"/>
</dbReference>
<feature type="compositionally biased region" description="Polar residues" evidence="2">
    <location>
        <begin position="364"/>
        <end position="373"/>
    </location>
</feature>
<proteinExistence type="predicted"/>